<reference evidence="11" key="1">
    <citation type="submission" date="2023-03" db="EMBL/GenBank/DDBJ databases">
        <title>Selenobaculum gbiensis gen. nov. sp. nov., a new bacterium isolated from the gut microbiota of IBD patient.</title>
        <authorList>
            <person name="Yeo S."/>
            <person name="Park H."/>
            <person name="Huh C.S."/>
        </authorList>
    </citation>
    <scope>NUCLEOTIDE SEQUENCE</scope>
    <source>
        <strain evidence="11">ICN-92133</strain>
    </source>
</reference>
<dbReference type="SUPFAM" id="SSF52374">
    <property type="entry name" value="Nucleotidylyl transferase"/>
    <property type="match status" value="1"/>
</dbReference>
<keyword evidence="12" id="KW-1185">Reference proteome</keyword>
<evidence type="ECO:0000313" key="11">
    <source>
        <dbReference type="EMBL" id="WIW69643.1"/>
    </source>
</evidence>
<evidence type="ECO:0000256" key="1">
    <source>
        <dbReference type="ARBA" id="ARBA00005594"/>
    </source>
</evidence>
<dbReference type="KEGG" id="sgbi:P3F81_06850"/>
<dbReference type="GO" id="GO:0005829">
    <property type="term" value="C:cytosol"/>
    <property type="evidence" value="ECO:0007669"/>
    <property type="project" value="TreeGrafter"/>
</dbReference>
<proteinExistence type="inferred from homology"/>
<dbReference type="InterPro" id="IPR050203">
    <property type="entry name" value="Trp-tRNA_synthetase"/>
</dbReference>
<evidence type="ECO:0000256" key="7">
    <source>
        <dbReference type="ARBA" id="ARBA00023146"/>
    </source>
</evidence>
<organism evidence="11 12">
    <name type="scientific">Selenobaculum gibii</name>
    <dbReference type="NCBI Taxonomy" id="3054208"/>
    <lineage>
        <taxon>Bacteria</taxon>
        <taxon>Bacillati</taxon>
        <taxon>Bacillota</taxon>
        <taxon>Negativicutes</taxon>
        <taxon>Selenomonadales</taxon>
        <taxon>Selenomonadaceae</taxon>
        <taxon>Selenobaculum</taxon>
    </lineage>
</organism>
<dbReference type="InterPro" id="IPR002306">
    <property type="entry name" value="Trp-tRNA-ligase"/>
</dbReference>
<dbReference type="Gene3D" id="3.40.50.620">
    <property type="entry name" value="HUPs"/>
    <property type="match status" value="1"/>
</dbReference>
<dbReference type="Proteomes" id="UP001243623">
    <property type="component" value="Chromosome"/>
</dbReference>
<evidence type="ECO:0000256" key="4">
    <source>
        <dbReference type="ARBA" id="ARBA00022741"/>
    </source>
</evidence>
<dbReference type="PROSITE" id="PS00178">
    <property type="entry name" value="AA_TRNA_LIGASE_I"/>
    <property type="match status" value="1"/>
</dbReference>
<protein>
    <recommendedName>
        <fullName evidence="2 9">Tryptophan--tRNA ligase</fullName>
        <ecNumber evidence="2 9">6.1.1.2</ecNumber>
    </recommendedName>
</protein>
<gene>
    <name evidence="11" type="primary">trpS</name>
    <name evidence="11" type="ORF">P3F81_06850</name>
</gene>
<evidence type="ECO:0000256" key="9">
    <source>
        <dbReference type="NCBIfam" id="TIGR00233"/>
    </source>
</evidence>
<keyword evidence="5 10" id="KW-0067">ATP-binding</keyword>
<evidence type="ECO:0000256" key="2">
    <source>
        <dbReference type="ARBA" id="ARBA00013161"/>
    </source>
</evidence>
<dbReference type="GO" id="GO:0006436">
    <property type="term" value="P:tryptophanyl-tRNA aminoacylation"/>
    <property type="evidence" value="ECO:0007669"/>
    <property type="project" value="UniProtKB-UniRule"/>
</dbReference>
<sequence>MTKGRIFSGMQPSGRFHLGNYLGALENWVKLQNEYECFFSIVDLHALTSAFENTSKIPENIHNMALDWLSAGLDPEKNVIFVQSKVKEHAELHLLLSMMTPLSWLERVPTYKDKLQQLGEQGKDINTYGFLGYPELMTADIILYKAEYVPVGEDQIPHLELSREIVRRFNNLYQPVFPEPQAQLSKSSLLPGIDGRKMSKSYGNEIPFAASPEELRERVRLIVTDPNRIKKTDVGNPDVCVAYKFHKIFNKENVNEICKCCKQAEIGCVECKKRLAEKMVDVMTDMHTRRAEYEANPARVKEILAYGAERARKVAAKTMEEVREAMHL</sequence>
<keyword evidence="3 10" id="KW-0436">Ligase</keyword>
<accession>A0A9Y2AH78</accession>
<keyword evidence="6 10" id="KW-0648">Protein biosynthesis</keyword>
<keyword evidence="4 10" id="KW-0547">Nucleotide-binding</keyword>
<comment type="catalytic activity">
    <reaction evidence="8">
        <text>tRNA(Trp) + L-tryptophan + ATP = L-tryptophyl-tRNA(Trp) + AMP + diphosphate + H(+)</text>
        <dbReference type="Rhea" id="RHEA:24080"/>
        <dbReference type="Rhea" id="RHEA-COMP:9671"/>
        <dbReference type="Rhea" id="RHEA-COMP:9705"/>
        <dbReference type="ChEBI" id="CHEBI:15378"/>
        <dbReference type="ChEBI" id="CHEBI:30616"/>
        <dbReference type="ChEBI" id="CHEBI:33019"/>
        <dbReference type="ChEBI" id="CHEBI:57912"/>
        <dbReference type="ChEBI" id="CHEBI:78442"/>
        <dbReference type="ChEBI" id="CHEBI:78535"/>
        <dbReference type="ChEBI" id="CHEBI:456215"/>
        <dbReference type="EC" id="6.1.1.2"/>
    </reaction>
</comment>
<dbReference type="CDD" id="cd00806">
    <property type="entry name" value="TrpRS_core"/>
    <property type="match status" value="1"/>
</dbReference>
<dbReference type="InterPro" id="IPR001412">
    <property type="entry name" value="aa-tRNA-synth_I_CS"/>
</dbReference>
<dbReference type="Pfam" id="PF00579">
    <property type="entry name" value="tRNA-synt_1b"/>
    <property type="match status" value="1"/>
</dbReference>
<dbReference type="RefSeq" id="WP_147668974.1">
    <property type="nucleotide sequence ID" value="NZ_CP120678.1"/>
</dbReference>
<evidence type="ECO:0000313" key="12">
    <source>
        <dbReference type="Proteomes" id="UP001243623"/>
    </source>
</evidence>
<dbReference type="GO" id="GO:0004830">
    <property type="term" value="F:tryptophan-tRNA ligase activity"/>
    <property type="evidence" value="ECO:0007669"/>
    <property type="project" value="UniProtKB-UniRule"/>
</dbReference>
<comment type="similarity">
    <text evidence="1 10">Belongs to the class-I aminoacyl-tRNA synthetase family.</text>
</comment>
<dbReference type="EC" id="6.1.1.2" evidence="2 9"/>
<dbReference type="AlphaFoldDB" id="A0A9Y2AH78"/>
<dbReference type="FunFam" id="1.10.240.10:FF:000005">
    <property type="entry name" value="Tryptophan--tRNA ligase"/>
    <property type="match status" value="1"/>
</dbReference>
<dbReference type="EMBL" id="CP120678">
    <property type="protein sequence ID" value="WIW69643.1"/>
    <property type="molecule type" value="Genomic_DNA"/>
</dbReference>
<dbReference type="Gene3D" id="1.10.240.10">
    <property type="entry name" value="Tyrosyl-Transfer RNA Synthetase"/>
    <property type="match status" value="1"/>
</dbReference>
<dbReference type="InterPro" id="IPR002305">
    <property type="entry name" value="aa-tRNA-synth_Ic"/>
</dbReference>
<dbReference type="InterPro" id="IPR014729">
    <property type="entry name" value="Rossmann-like_a/b/a_fold"/>
</dbReference>
<dbReference type="PANTHER" id="PTHR43766">
    <property type="entry name" value="TRYPTOPHAN--TRNA LIGASE, MITOCHONDRIAL"/>
    <property type="match status" value="1"/>
</dbReference>
<keyword evidence="7 10" id="KW-0030">Aminoacyl-tRNA synthetase</keyword>
<evidence type="ECO:0000256" key="10">
    <source>
        <dbReference type="RuleBase" id="RU363036"/>
    </source>
</evidence>
<evidence type="ECO:0000256" key="3">
    <source>
        <dbReference type="ARBA" id="ARBA00022598"/>
    </source>
</evidence>
<evidence type="ECO:0000256" key="5">
    <source>
        <dbReference type="ARBA" id="ARBA00022840"/>
    </source>
</evidence>
<dbReference type="PANTHER" id="PTHR43766:SF1">
    <property type="entry name" value="TRYPTOPHAN--TRNA LIGASE, MITOCHONDRIAL"/>
    <property type="match status" value="1"/>
</dbReference>
<name>A0A9Y2AH78_9FIRM</name>
<dbReference type="NCBIfam" id="TIGR00233">
    <property type="entry name" value="trpS"/>
    <property type="match status" value="1"/>
</dbReference>
<evidence type="ECO:0000256" key="8">
    <source>
        <dbReference type="ARBA" id="ARBA00049929"/>
    </source>
</evidence>
<dbReference type="PRINTS" id="PR01039">
    <property type="entry name" value="TRNASYNTHTRP"/>
</dbReference>
<evidence type="ECO:0000256" key="6">
    <source>
        <dbReference type="ARBA" id="ARBA00022917"/>
    </source>
</evidence>
<dbReference type="GO" id="GO:0005524">
    <property type="term" value="F:ATP binding"/>
    <property type="evidence" value="ECO:0007669"/>
    <property type="project" value="UniProtKB-KW"/>
</dbReference>